<dbReference type="Pfam" id="PF00126">
    <property type="entry name" value="HTH_1"/>
    <property type="match status" value="1"/>
</dbReference>
<dbReference type="GO" id="GO:0003700">
    <property type="term" value="F:DNA-binding transcription factor activity"/>
    <property type="evidence" value="ECO:0007669"/>
    <property type="project" value="InterPro"/>
</dbReference>
<dbReference type="PANTHER" id="PTHR30346:SF29">
    <property type="entry name" value="LYSR SUBSTRATE-BINDING"/>
    <property type="match status" value="1"/>
</dbReference>
<protein>
    <recommendedName>
        <fullName evidence="5">HTH lysR-type domain-containing protein</fullName>
    </recommendedName>
</protein>
<comment type="similarity">
    <text evidence="1">Belongs to the LysR transcriptional regulatory family.</text>
</comment>
<dbReference type="Gene3D" id="1.10.10.10">
    <property type="entry name" value="Winged helix-like DNA-binding domain superfamily/Winged helix DNA-binding domain"/>
    <property type="match status" value="1"/>
</dbReference>
<dbReference type="CDD" id="cd08423">
    <property type="entry name" value="PBP2_LTTR_like_6"/>
    <property type="match status" value="1"/>
</dbReference>
<keyword evidence="2" id="KW-0805">Transcription regulation</keyword>
<reference evidence="6 7" key="1">
    <citation type="submission" date="2016-12" db="EMBL/GenBank/DDBJ databases">
        <title>The draft genome sequence of Actinophytocola xinjiangensis.</title>
        <authorList>
            <person name="Wang W."/>
            <person name="Yuan L."/>
        </authorList>
    </citation>
    <scope>NUCLEOTIDE SEQUENCE [LARGE SCALE GENOMIC DNA]</scope>
    <source>
        <strain evidence="6 7">CGMCC 4.4663</strain>
    </source>
</reference>
<evidence type="ECO:0000256" key="3">
    <source>
        <dbReference type="ARBA" id="ARBA00023125"/>
    </source>
</evidence>
<dbReference type="InterPro" id="IPR036390">
    <property type="entry name" value="WH_DNA-bd_sf"/>
</dbReference>
<comment type="caution">
    <text evidence="6">The sequence shown here is derived from an EMBL/GenBank/DDBJ whole genome shotgun (WGS) entry which is preliminary data.</text>
</comment>
<dbReference type="SUPFAM" id="SSF46785">
    <property type="entry name" value="Winged helix' DNA-binding domain"/>
    <property type="match status" value="1"/>
</dbReference>
<evidence type="ECO:0000259" key="5">
    <source>
        <dbReference type="PROSITE" id="PS50931"/>
    </source>
</evidence>
<dbReference type="EMBL" id="MSIF01000011">
    <property type="protein sequence ID" value="OLF08738.1"/>
    <property type="molecule type" value="Genomic_DNA"/>
</dbReference>
<proteinExistence type="inferred from homology"/>
<dbReference type="GO" id="GO:0032993">
    <property type="term" value="C:protein-DNA complex"/>
    <property type="evidence" value="ECO:0007669"/>
    <property type="project" value="TreeGrafter"/>
</dbReference>
<dbReference type="PANTHER" id="PTHR30346">
    <property type="entry name" value="TRANSCRIPTIONAL DUAL REGULATOR HCAR-RELATED"/>
    <property type="match status" value="1"/>
</dbReference>
<evidence type="ECO:0000313" key="6">
    <source>
        <dbReference type="EMBL" id="OLF08738.1"/>
    </source>
</evidence>
<dbReference type="PROSITE" id="PS50931">
    <property type="entry name" value="HTH_LYSR"/>
    <property type="match status" value="1"/>
</dbReference>
<dbReference type="AlphaFoldDB" id="A0A7Z0WL23"/>
<dbReference type="InterPro" id="IPR000847">
    <property type="entry name" value="LysR_HTH_N"/>
</dbReference>
<dbReference type="InterPro" id="IPR036388">
    <property type="entry name" value="WH-like_DNA-bd_sf"/>
</dbReference>
<dbReference type="GO" id="GO:0003677">
    <property type="term" value="F:DNA binding"/>
    <property type="evidence" value="ECO:0007669"/>
    <property type="project" value="UniProtKB-KW"/>
</dbReference>
<dbReference type="PRINTS" id="PR00039">
    <property type="entry name" value="HTHLYSR"/>
</dbReference>
<dbReference type="Proteomes" id="UP000185696">
    <property type="component" value="Unassembled WGS sequence"/>
</dbReference>
<evidence type="ECO:0000256" key="4">
    <source>
        <dbReference type="ARBA" id="ARBA00023163"/>
    </source>
</evidence>
<organism evidence="6 7">
    <name type="scientific">Actinophytocola xinjiangensis</name>
    <dbReference type="NCBI Taxonomy" id="485602"/>
    <lineage>
        <taxon>Bacteria</taxon>
        <taxon>Bacillati</taxon>
        <taxon>Actinomycetota</taxon>
        <taxon>Actinomycetes</taxon>
        <taxon>Pseudonocardiales</taxon>
        <taxon>Pseudonocardiaceae</taxon>
    </lineage>
</organism>
<sequence>MFRMSGMPERNGSTVDFARLSVFREVALRGSFSAAAQALRYTQSAVSRQVAALEEDAGAVLFDRRPRGVVLTEHGRCLLGHAEAVLDRLDLARRDLAAVGELSAGRLRVGAFATAGAVLVPRALAAFRTAHPGVELSLSDGRSAALLARVLGGELDVAVVTAPPADGVVLRHLLDDPLLVALPLGHRLAARRTIRLTELAEESWIAGSTTVEDTLIGACLRSGFRPTVRHVVGEWTAKQGLVAAGLGITLVPGLAAGSVRQDILLKRLRAEEVTPRAIHAATREGATPPPAAESFLGHLAAGARDLRRELGEVTAR</sequence>
<dbReference type="SUPFAM" id="SSF53850">
    <property type="entry name" value="Periplasmic binding protein-like II"/>
    <property type="match status" value="1"/>
</dbReference>
<keyword evidence="4" id="KW-0804">Transcription</keyword>
<dbReference type="InterPro" id="IPR005119">
    <property type="entry name" value="LysR_subst-bd"/>
</dbReference>
<name>A0A7Z0WL23_9PSEU</name>
<accession>A0A7Z0WL23</accession>
<dbReference type="FunFam" id="1.10.10.10:FF:000001">
    <property type="entry name" value="LysR family transcriptional regulator"/>
    <property type="match status" value="1"/>
</dbReference>
<dbReference type="Gene3D" id="3.40.190.10">
    <property type="entry name" value="Periplasmic binding protein-like II"/>
    <property type="match status" value="2"/>
</dbReference>
<evidence type="ECO:0000256" key="2">
    <source>
        <dbReference type="ARBA" id="ARBA00023015"/>
    </source>
</evidence>
<evidence type="ECO:0000313" key="7">
    <source>
        <dbReference type="Proteomes" id="UP000185696"/>
    </source>
</evidence>
<keyword evidence="7" id="KW-1185">Reference proteome</keyword>
<dbReference type="Pfam" id="PF03466">
    <property type="entry name" value="LysR_substrate"/>
    <property type="match status" value="1"/>
</dbReference>
<evidence type="ECO:0000256" key="1">
    <source>
        <dbReference type="ARBA" id="ARBA00009437"/>
    </source>
</evidence>
<gene>
    <name evidence="6" type="ORF">BLA60_22260</name>
</gene>
<feature type="domain" description="HTH lysR-type" evidence="5">
    <location>
        <begin position="15"/>
        <end position="72"/>
    </location>
</feature>
<keyword evidence="3" id="KW-0238">DNA-binding</keyword>